<evidence type="ECO:0000313" key="2">
    <source>
        <dbReference type="EMBL" id="SVA94569.1"/>
    </source>
</evidence>
<keyword evidence="1" id="KW-1133">Transmembrane helix</keyword>
<dbReference type="EMBL" id="UINC01023265">
    <property type="protein sequence ID" value="SVA94569.1"/>
    <property type="molecule type" value="Genomic_DNA"/>
</dbReference>
<proteinExistence type="predicted"/>
<feature type="transmembrane region" description="Helical" evidence="1">
    <location>
        <begin position="22"/>
        <end position="41"/>
    </location>
</feature>
<protein>
    <submittedName>
        <fullName evidence="2">Uncharacterized protein</fullName>
    </submittedName>
</protein>
<organism evidence="2">
    <name type="scientific">marine metagenome</name>
    <dbReference type="NCBI Taxonomy" id="408172"/>
    <lineage>
        <taxon>unclassified sequences</taxon>
        <taxon>metagenomes</taxon>
        <taxon>ecological metagenomes</taxon>
    </lineage>
</organism>
<reference evidence="2" key="1">
    <citation type="submission" date="2018-05" db="EMBL/GenBank/DDBJ databases">
        <authorList>
            <person name="Lanie J.A."/>
            <person name="Ng W.-L."/>
            <person name="Kazmierczak K.M."/>
            <person name="Andrzejewski T.M."/>
            <person name="Davidsen T.M."/>
            <person name="Wayne K.J."/>
            <person name="Tettelin H."/>
            <person name="Glass J.I."/>
            <person name="Rusch D."/>
            <person name="Podicherti R."/>
            <person name="Tsui H.-C.T."/>
            <person name="Winkler M.E."/>
        </authorList>
    </citation>
    <scope>NUCLEOTIDE SEQUENCE</scope>
</reference>
<keyword evidence="1" id="KW-0812">Transmembrane</keyword>
<evidence type="ECO:0000256" key="1">
    <source>
        <dbReference type="SAM" id="Phobius"/>
    </source>
</evidence>
<gene>
    <name evidence="2" type="ORF">METZ01_LOCUS147423</name>
</gene>
<name>A0A381ZZL1_9ZZZZ</name>
<dbReference type="AlphaFoldDB" id="A0A381ZZL1"/>
<sequence length="206" mass="22287">MADEEQEEGGGGAAGGSVLKKYGPLAAIVLLAQVVLAWVVIQVTLKDKVVLDDTEDPLIPEIEQQMVESDDGSASTELPYYLKRPEVLERITANPAGTNASRFVVIGVELGLIGKNADGEQLKPAEIEADAPALLLIDSNLGKMKSIILSVLGKTYIDQFESEMGLIGDEILGELNRQVFDKISWDEDGKKFIKVSEVVFTSKIIQ</sequence>
<keyword evidence="1" id="KW-0472">Membrane</keyword>
<accession>A0A381ZZL1</accession>